<feature type="transmembrane region" description="Helical" evidence="9">
    <location>
        <begin position="522"/>
        <end position="544"/>
    </location>
</feature>
<evidence type="ECO:0000256" key="7">
    <source>
        <dbReference type="ARBA" id="ARBA00023136"/>
    </source>
</evidence>
<dbReference type="SMART" id="SM00382">
    <property type="entry name" value="AAA"/>
    <property type="match status" value="1"/>
</dbReference>
<accession>A0A919G2J5</accession>
<feature type="transmembrane region" description="Helical" evidence="9">
    <location>
        <begin position="298"/>
        <end position="316"/>
    </location>
</feature>
<dbReference type="GO" id="GO:0005524">
    <property type="term" value="F:ATP binding"/>
    <property type="evidence" value="ECO:0007669"/>
    <property type="project" value="UniProtKB-KW"/>
</dbReference>
<dbReference type="Proteomes" id="UP000603708">
    <property type="component" value="Unassembled WGS sequence"/>
</dbReference>
<feature type="transmembrane region" description="Helical" evidence="9">
    <location>
        <begin position="446"/>
        <end position="465"/>
    </location>
</feature>
<evidence type="ECO:0000256" key="9">
    <source>
        <dbReference type="SAM" id="Phobius"/>
    </source>
</evidence>
<feature type="region of interest" description="Disordered" evidence="8">
    <location>
        <begin position="228"/>
        <end position="275"/>
    </location>
</feature>
<feature type="transmembrane region" description="Helical" evidence="9">
    <location>
        <begin position="377"/>
        <end position="398"/>
    </location>
</feature>
<keyword evidence="3 9" id="KW-0812">Transmembrane</keyword>
<dbReference type="Pfam" id="PF01061">
    <property type="entry name" value="ABC2_membrane"/>
    <property type="match status" value="1"/>
</dbReference>
<dbReference type="GO" id="GO:0016887">
    <property type="term" value="F:ATP hydrolysis activity"/>
    <property type="evidence" value="ECO:0007669"/>
    <property type="project" value="InterPro"/>
</dbReference>
<dbReference type="PANTHER" id="PTHR48041">
    <property type="entry name" value="ABC TRANSPORTER G FAMILY MEMBER 28"/>
    <property type="match status" value="1"/>
</dbReference>
<name>A0A919G2J5_9ACTN</name>
<dbReference type="Pfam" id="PF00005">
    <property type="entry name" value="ABC_tran"/>
    <property type="match status" value="1"/>
</dbReference>
<keyword evidence="12" id="KW-1185">Reference proteome</keyword>
<keyword evidence="6 9" id="KW-1133">Transmembrane helix</keyword>
<evidence type="ECO:0000256" key="4">
    <source>
        <dbReference type="ARBA" id="ARBA00022741"/>
    </source>
</evidence>
<organism evidence="11 12">
    <name type="scientific">Streptomyces sulfonofaciens</name>
    <dbReference type="NCBI Taxonomy" id="68272"/>
    <lineage>
        <taxon>Bacteria</taxon>
        <taxon>Bacillati</taxon>
        <taxon>Actinomycetota</taxon>
        <taxon>Actinomycetes</taxon>
        <taxon>Kitasatosporales</taxon>
        <taxon>Streptomycetaceae</taxon>
        <taxon>Streptomyces</taxon>
    </lineage>
</organism>
<evidence type="ECO:0000313" key="11">
    <source>
        <dbReference type="EMBL" id="GHH76892.1"/>
    </source>
</evidence>
<dbReference type="GO" id="GO:0016020">
    <property type="term" value="C:membrane"/>
    <property type="evidence" value="ECO:0007669"/>
    <property type="project" value="UniProtKB-SubCell"/>
</dbReference>
<evidence type="ECO:0000256" key="2">
    <source>
        <dbReference type="ARBA" id="ARBA00022448"/>
    </source>
</evidence>
<dbReference type="Gene3D" id="3.40.50.300">
    <property type="entry name" value="P-loop containing nucleotide triphosphate hydrolases"/>
    <property type="match status" value="1"/>
</dbReference>
<evidence type="ECO:0000256" key="5">
    <source>
        <dbReference type="ARBA" id="ARBA00022840"/>
    </source>
</evidence>
<feature type="compositionally biased region" description="Low complexity" evidence="8">
    <location>
        <begin position="254"/>
        <end position="275"/>
    </location>
</feature>
<dbReference type="GO" id="GO:0140359">
    <property type="term" value="F:ABC-type transporter activity"/>
    <property type="evidence" value="ECO:0007669"/>
    <property type="project" value="InterPro"/>
</dbReference>
<gene>
    <name evidence="11" type="ORF">GCM10018793_23730</name>
</gene>
<protein>
    <recommendedName>
        <fullName evidence="10">ABC transporter domain-containing protein</fullName>
    </recommendedName>
</protein>
<feature type="transmembrane region" description="Helical" evidence="9">
    <location>
        <begin position="336"/>
        <end position="356"/>
    </location>
</feature>
<evidence type="ECO:0000256" key="8">
    <source>
        <dbReference type="SAM" id="MobiDB-lite"/>
    </source>
</evidence>
<feature type="compositionally biased region" description="Low complexity" evidence="8">
    <location>
        <begin position="228"/>
        <end position="237"/>
    </location>
</feature>
<evidence type="ECO:0000256" key="6">
    <source>
        <dbReference type="ARBA" id="ARBA00022989"/>
    </source>
</evidence>
<proteinExistence type="predicted"/>
<evidence type="ECO:0000259" key="10">
    <source>
        <dbReference type="PROSITE" id="PS50893"/>
    </source>
</evidence>
<keyword evidence="5" id="KW-0067">ATP-binding</keyword>
<reference evidence="11" key="2">
    <citation type="submission" date="2020-09" db="EMBL/GenBank/DDBJ databases">
        <authorList>
            <person name="Sun Q."/>
            <person name="Ohkuma M."/>
        </authorList>
    </citation>
    <scope>NUCLEOTIDE SEQUENCE</scope>
    <source>
        <strain evidence="11">JCM 5069</strain>
    </source>
</reference>
<dbReference type="AlphaFoldDB" id="A0A919G2J5"/>
<evidence type="ECO:0000256" key="3">
    <source>
        <dbReference type="ARBA" id="ARBA00022692"/>
    </source>
</evidence>
<feature type="transmembrane region" description="Helical" evidence="9">
    <location>
        <begin position="410"/>
        <end position="434"/>
    </location>
</feature>
<dbReference type="InterPro" id="IPR017871">
    <property type="entry name" value="ABC_transporter-like_CS"/>
</dbReference>
<dbReference type="PROSITE" id="PS00211">
    <property type="entry name" value="ABC_TRANSPORTER_1"/>
    <property type="match status" value="1"/>
</dbReference>
<reference evidence="11" key="1">
    <citation type="journal article" date="2014" name="Int. J. Syst. Evol. Microbiol.">
        <title>Complete genome sequence of Corynebacterium casei LMG S-19264T (=DSM 44701T), isolated from a smear-ripened cheese.</title>
        <authorList>
            <consortium name="US DOE Joint Genome Institute (JGI-PGF)"/>
            <person name="Walter F."/>
            <person name="Albersmeier A."/>
            <person name="Kalinowski J."/>
            <person name="Ruckert C."/>
        </authorList>
    </citation>
    <scope>NUCLEOTIDE SEQUENCE</scope>
    <source>
        <strain evidence="11">JCM 5069</strain>
    </source>
</reference>
<keyword evidence="7 9" id="KW-0472">Membrane</keyword>
<comment type="subcellular location">
    <subcellularLocation>
        <location evidence="1">Membrane</location>
        <topology evidence="1">Multi-pass membrane protein</topology>
    </subcellularLocation>
</comment>
<feature type="domain" description="ABC transporter" evidence="10">
    <location>
        <begin position="1"/>
        <end position="224"/>
    </location>
</feature>
<dbReference type="InterPro" id="IPR013525">
    <property type="entry name" value="ABC2_TM"/>
</dbReference>
<dbReference type="SUPFAM" id="SSF52540">
    <property type="entry name" value="P-loop containing nucleoside triphosphate hydrolases"/>
    <property type="match status" value="1"/>
</dbReference>
<sequence length="553" mass="57242">MRTRAAREVLCGITLRAGPGELTVIAGSSGAGKTVLLETLAGIREPAEGRVLYDGAQPRGLRATLGFVPQDDIIHRQLPVARTLEYAARLRMPAGTPPAAVDAAVARVLAALGLVERARQPVGSLSGGERKRVSVAVELLTRPGVLFLDEPTSGLDPAAGAELMSVLREVAAAGTTVVLTTHTPSDLLRGDQVVFLSPDGAAVYTGPPEGLCAALGVGTVEDAYRAAADPARTAPARHGSGHGQDRTGAGHGPAGPLAGAARRGGPAGSTRRAAGLGPGRQWALLTRRHAEILLRDRLTLAVLAGSPVMIVAMFAVLFRPGAFDPQAPNPGTSAMILFWIAFGGFFFGLTYGLLQICTELPVVRRERLTVLRVGPYVLSKLTVLLPVLAAADALLLAVLRALDRLPAGGWSVYGSLFTTTLLSSAAALALGLLASAAVSAPGQATLLLPMLCFPQVLFSGAFVPVPQMAWPGTALSYAMTNRWAYEALGSGVGLEGLWAHGGAPLGPPLLAAYGDSFGRPAALGWLVLAGFTLVLLAGTWAVLLRRCRRADRA</sequence>
<dbReference type="InterPro" id="IPR050352">
    <property type="entry name" value="ABCG_transporters"/>
</dbReference>
<dbReference type="InterPro" id="IPR003593">
    <property type="entry name" value="AAA+_ATPase"/>
</dbReference>
<evidence type="ECO:0000256" key="1">
    <source>
        <dbReference type="ARBA" id="ARBA00004141"/>
    </source>
</evidence>
<keyword evidence="4" id="KW-0547">Nucleotide-binding</keyword>
<dbReference type="InterPro" id="IPR003439">
    <property type="entry name" value="ABC_transporter-like_ATP-bd"/>
</dbReference>
<dbReference type="EMBL" id="BNCD01000005">
    <property type="protein sequence ID" value="GHH76892.1"/>
    <property type="molecule type" value="Genomic_DNA"/>
</dbReference>
<dbReference type="PROSITE" id="PS50893">
    <property type="entry name" value="ABC_TRANSPORTER_2"/>
    <property type="match status" value="1"/>
</dbReference>
<comment type="caution">
    <text evidence="11">The sequence shown here is derived from an EMBL/GenBank/DDBJ whole genome shotgun (WGS) entry which is preliminary data.</text>
</comment>
<evidence type="ECO:0000313" key="12">
    <source>
        <dbReference type="Proteomes" id="UP000603708"/>
    </source>
</evidence>
<dbReference type="PANTHER" id="PTHR48041:SF139">
    <property type="entry name" value="PROTEIN SCARLET"/>
    <property type="match status" value="1"/>
</dbReference>
<keyword evidence="2" id="KW-0813">Transport</keyword>
<dbReference type="InterPro" id="IPR027417">
    <property type="entry name" value="P-loop_NTPase"/>
</dbReference>